<gene>
    <name evidence="1" type="ORF">J3U87_10335</name>
</gene>
<reference evidence="1" key="1">
    <citation type="submission" date="2021-03" db="EMBL/GenBank/DDBJ databases">
        <title>Acanthopleuribacteraceae sp. M133.</title>
        <authorList>
            <person name="Wang G."/>
        </authorList>
    </citation>
    <scope>NUCLEOTIDE SEQUENCE</scope>
    <source>
        <strain evidence="1">M133</strain>
    </source>
</reference>
<proteinExistence type="predicted"/>
<name>A0A8A4TUQ5_SULCO</name>
<accession>A0A8A4TUQ5</accession>
<sequence>MDFHAEFSKSVNAFPCIEGLIFADPDGESILFEAPNMVPFDVKLAGAKLPILMQVFRWREFADSPTFMELKYEDKVIMAVRLSQFYSITVICNDLTQRYQLKRHLEELAAKFNQEIF</sequence>
<organism evidence="1 2">
    <name type="scientific">Sulfidibacter corallicola</name>
    <dbReference type="NCBI Taxonomy" id="2818388"/>
    <lineage>
        <taxon>Bacteria</taxon>
        <taxon>Pseudomonadati</taxon>
        <taxon>Acidobacteriota</taxon>
        <taxon>Holophagae</taxon>
        <taxon>Acanthopleuribacterales</taxon>
        <taxon>Acanthopleuribacteraceae</taxon>
        <taxon>Sulfidibacter</taxon>
    </lineage>
</organism>
<evidence type="ECO:0000313" key="1">
    <source>
        <dbReference type="EMBL" id="QTD52864.1"/>
    </source>
</evidence>
<keyword evidence="2" id="KW-1185">Reference proteome</keyword>
<dbReference type="RefSeq" id="WP_237382962.1">
    <property type="nucleotide sequence ID" value="NZ_CP071793.1"/>
</dbReference>
<evidence type="ECO:0000313" key="2">
    <source>
        <dbReference type="Proteomes" id="UP000663929"/>
    </source>
</evidence>
<dbReference type="EMBL" id="CP071793">
    <property type="protein sequence ID" value="QTD52864.1"/>
    <property type="molecule type" value="Genomic_DNA"/>
</dbReference>
<dbReference type="AlphaFoldDB" id="A0A8A4TUQ5"/>
<protein>
    <submittedName>
        <fullName evidence="1">Uncharacterized protein</fullName>
    </submittedName>
</protein>
<dbReference type="KEGG" id="scor:J3U87_10335"/>
<dbReference type="Proteomes" id="UP000663929">
    <property type="component" value="Chromosome"/>
</dbReference>